<keyword evidence="1" id="KW-0732">Signal</keyword>
<dbReference type="EMBL" id="AHJE01000026">
    <property type="protein sequence ID" value="EHP42888.1"/>
    <property type="molecule type" value="Genomic_DNA"/>
</dbReference>
<evidence type="ECO:0000256" key="1">
    <source>
        <dbReference type="SAM" id="SignalP"/>
    </source>
</evidence>
<feature type="signal peptide" evidence="1">
    <location>
        <begin position="1"/>
        <end position="24"/>
    </location>
</feature>
<dbReference type="OrthoDB" id="8966085at2"/>
<dbReference type="Proteomes" id="UP000005808">
    <property type="component" value="Unassembled WGS sequence"/>
</dbReference>
<name>H1S3I7_9BURK</name>
<organism evidence="2 3">
    <name type="scientific">Cupriavidus basilensis OR16</name>
    <dbReference type="NCBI Taxonomy" id="1127483"/>
    <lineage>
        <taxon>Bacteria</taxon>
        <taxon>Pseudomonadati</taxon>
        <taxon>Pseudomonadota</taxon>
        <taxon>Betaproteobacteria</taxon>
        <taxon>Burkholderiales</taxon>
        <taxon>Burkholderiaceae</taxon>
        <taxon>Cupriavidus</taxon>
    </lineage>
</organism>
<sequence>MNRVTGHLAVLLAMSLFAIRGAEASDIVCKTTYRTRPARADNRPHAARLICDYTLLSLNYERIYADQQRQLRSGAIRQA</sequence>
<protein>
    <submittedName>
        <fullName evidence="2">Uncharacterized protein</fullName>
    </submittedName>
</protein>
<dbReference type="PATRIC" id="fig|1127483.3.peg.2319"/>
<reference evidence="2 3" key="1">
    <citation type="journal article" date="2012" name="J. Bacteriol.">
        <title>De Novo Genome Project of Cupriavidus basilensis OR16.</title>
        <authorList>
            <person name="Cserhati M."/>
            <person name="Kriszt B."/>
            <person name="Szoboszlay S."/>
            <person name="Toth A."/>
            <person name="Szabo I."/>
            <person name="Tancsics A."/>
            <person name="Nagy I."/>
            <person name="Horvath B."/>
            <person name="Nagy I."/>
            <person name="Kukolya J."/>
        </authorList>
    </citation>
    <scope>NUCLEOTIDE SEQUENCE [LARGE SCALE GENOMIC DNA]</scope>
    <source>
        <strain evidence="2 3">OR16</strain>
    </source>
</reference>
<dbReference type="AlphaFoldDB" id="H1S3I7"/>
<gene>
    <name evidence="2" type="ORF">OR16_11558</name>
</gene>
<evidence type="ECO:0000313" key="3">
    <source>
        <dbReference type="Proteomes" id="UP000005808"/>
    </source>
</evidence>
<proteinExistence type="predicted"/>
<accession>H1S3I7</accession>
<comment type="caution">
    <text evidence="2">The sequence shown here is derived from an EMBL/GenBank/DDBJ whole genome shotgun (WGS) entry which is preliminary data.</text>
</comment>
<dbReference type="RefSeq" id="WP_006157974.1">
    <property type="nucleotide sequence ID" value="NZ_AHJE01000026.1"/>
</dbReference>
<feature type="chain" id="PRO_5003554144" evidence="1">
    <location>
        <begin position="25"/>
        <end position="79"/>
    </location>
</feature>
<evidence type="ECO:0000313" key="2">
    <source>
        <dbReference type="EMBL" id="EHP42888.1"/>
    </source>
</evidence>